<name>A0A1H2MKI3_9ACTN</name>
<dbReference type="RefSeq" id="WP_157719935.1">
    <property type="nucleotide sequence ID" value="NZ_LT629799.1"/>
</dbReference>
<keyword evidence="1" id="KW-1133">Transmembrane helix</keyword>
<dbReference type="Proteomes" id="UP000198825">
    <property type="component" value="Chromosome I"/>
</dbReference>
<keyword evidence="3" id="KW-1185">Reference proteome</keyword>
<dbReference type="EMBL" id="LT629799">
    <property type="protein sequence ID" value="SDU93709.1"/>
    <property type="molecule type" value="Genomic_DNA"/>
</dbReference>
<protein>
    <submittedName>
        <fullName evidence="2">Uncharacterized protein</fullName>
    </submittedName>
</protein>
<sequence>MRTPWRRFAVFGVAFVVLGAVNLARVVGGIVSATGLDALSLVGTGLMSVLAVLFLRQAVLRRRANGGRRRSP</sequence>
<dbReference type="AlphaFoldDB" id="A0A1H2MKI3"/>
<evidence type="ECO:0000313" key="3">
    <source>
        <dbReference type="Proteomes" id="UP000198825"/>
    </source>
</evidence>
<reference evidence="3" key="1">
    <citation type="submission" date="2016-10" db="EMBL/GenBank/DDBJ databases">
        <authorList>
            <person name="Varghese N."/>
            <person name="Submissions S."/>
        </authorList>
    </citation>
    <scope>NUCLEOTIDE SEQUENCE [LARGE SCALE GENOMIC DNA]</scope>
    <source>
        <strain evidence="3">DSM 21743</strain>
    </source>
</reference>
<gene>
    <name evidence="2" type="ORF">SAMN04488544_2247</name>
</gene>
<feature type="transmembrane region" description="Helical" evidence="1">
    <location>
        <begin position="39"/>
        <end position="60"/>
    </location>
</feature>
<accession>A0A1H2MKI3</accession>
<evidence type="ECO:0000256" key="1">
    <source>
        <dbReference type="SAM" id="Phobius"/>
    </source>
</evidence>
<keyword evidence="1" id="KW-0812">Transmembrane</keyword>
<organism evidence="2 3">
    <name type="scientific">Microlunatus sagamiharensis</name>
    <dbReference type="NCBI Taxonomy" id="546874"/>
    <lineage>
        <taxon>Bacteria</taxon>
        <taxon>Bacillati</taxon>
        <taxon>Actinomycetota</taxon>
        <taxon>Actinomycetes</taxon>
        <taxon>Propionibacteriales</taxon>
        <taxon>Propionibacteriaceae</taxon>
        <taxon>Microlunatus</taxon>
    </lineage>
</organism>
<evidence type="ECO:0000313" key="2">
    <source>
        <dbReference type="EMBL" id="SDU93709.1"/>
    </source>
</evidence>
<keyword evidence="1" id="KW-0472">Membrane</keyword>
<proteinExistence type="predicted"/>